<feature type="compositionally biased region" description="Low complexity" evidence="1">
    <location>
        <begin position="59"/>
        <end position="71"/>
    </location>
</feature>
<evidence type="ECO:0000313" key="2">
    <source>
        <dbReference type="EMBL" id="EJK61783.1"/>
    </source>
</evidence>
<accession>K0S6T3</accession>
<feature type="non-terminal residue" evidence="2">
    <location>
        <position position="1"/>
    </location>
</feature>
<dbReference type="EMBL" id="AGNL01019497">
    <property type="protein sequence ID" value="EJK61783.1"/>
    <property type="molecule type" value="Genomic_DNA"/>
</dbReference>
<sequence>RGGVRTPRRSAAGSARQSPAGHPSDAAILATDGGGAAAAEPETTNPGSPPAARASALDFPFGRFGPRAPAGRAGGQPAGVSRQTRRGFRGGRRVAAAAEVRGRGAPGRRARGRLPPHAEDPGQVRRA</sequence>
<gene>
    <name evidence="2" type="ORF">THAOC_17665</name>
</gene>
<dbReference type="AlphaFoldDB" id="K0S6T3"/>
<feature type="region of interest" description="Disordered" evidence="1">
    <location>
        <begin position="1"/>
        <end position="127"/>
    </location>
</feature>
<name>K0S6T3_THAOC</name>
<protein>
    <submittedName>
        <fullName evidence="2">Uncharacterized protein</fullName>
    </submittedName>
</protein>
<dbReference type="Proteomes" id="UP000266841">
    <property type="component" value="Unassembled WGS sequence"/>
</dbReference>
<keyword evidence="3" id="KW-1185">Reference proteome</keyword>
<organism evidence="2 3">
    <name type="scientific">Thalassiosira oceanica</name>
    <name type="common">Marine diatom</name>
    <dbReference type="NCBI Taxonomy" id="159749"/>
    <lineage>
        <taxon>Eukaryota</taxon>
        <taxon>Sar</taxon>
        <taxon>Stramenopiles</taxon>
        <taxon>Ochrophyta</taxon>
        <taxon>Bacillariophyta</taxon>
        <taxon>Coscinodiscophyceae</taxon>
        <taxon>Thalassiosirophycidae</taxon>
        <taxon>Thalassiosirales</taxon>
        <taxon>Thalassiosiraceae</taxon>
        <taxon>Thalassiosira</taxon>
    </lineage>
</organism>
<feature type="compositionally biased region" description="Basic and acidic residues" evidence="1">
    <location>
        <begin position="116"/>
        <end position="127"/>
    </location>
</feature>
<evidence type="ECO:0000313" key="3">
    <source>
        <dbReference type="Proteomes" id="UP000266841"/>
    </source>
</evidence>
<feature type="compositionally biased region" description="Basic residues" evidence="1">
    <location>
        <begin position="83"/>
        <end position="92"/>
    </location>
</feature>
<reference evidence="2 3" key="1">
    <citation type="journal article" date="2012" name="Genome Biol.">
        <title>Genome and low-iron response of an oceanic diatom adapted to chronic iron limitation.</title>
        <authorList>
            <person name="Lommer M."/>
            <person name="Specht M."/>
            <person name="Roy A.S."/>
            <person name="Kraemer L."/>
            <person name="Andreson R."/>
            <person name="Gutowska M.A."/>
            <person name="Wolf J."/>
            <person name="Bergner S.V."/>
            <person name="Schilhabel M.B."/>
            <person name="Klostermeier U.C."/>
            <person name="Beiko R.G."/>
            <person name="Rosenstiel P."/>
            <person name="Hippler M."/>
            <person name="Laroche J."/>
        </authorList>
    </citation>
    <scope>NUCLEOTIDE SEQUENCE [LARGE SCALE GENOMIC DNA]</scope>
    <source>
        <strain evidence="2 3">CCMP1005</strain>
    </source>
</reference>
<proteinExistence type="predicted"/>
<evidence type="ECO:0000256" key="1">
    <source>
        <dbReference type="SAM" id="MobiDB-lite"/>
    </source>
</evidence>
<comment type="caution">
    <text evidence="2">The sequence shown here is derived from an EMBL/GenBank/DDBJ whole genome shotgun (WGS) entry which is preliminary data.</text>
</comment>